<dbReference type="InterPro" id="IPR050190">
    <property type="entry name" value="UPF0213_domain"/>
</dbReference>
<dbReference type="InterPro" id="IPR035901">
    <property type="entry name" value="GIY-YIG_endonuc_sf"/>
</dbReference>
<gene>
    <name evidence="3" type="ORF">SAMN04490178_110114</name>
</gene>
<keyword evidence="4" id="KW-1185">Reference proteome</keyword>
<dbReference type="GO" id="GO:0004519">
    <property type="term" value="F:endonuclease activity"/>
    <property type="evidence" value="ECO:0007669"/>
    <property type="project" value="UniProtKB-KW"/>
</dbReference>
<dbReference type="Pfam" id="PF01541">
    <property type="entry name" value="GIY-YIG"/>
    <property type="match status" value="1"/>
</dbReference>
<dbReference type="Proteomes" id="UP000198847">
    <property type="component" value="Unassembled WGS sequence"/>
</dbReference>
<keyword evidence="3" id="KW-0378">Hydrolase</keyword>
<keyword evidence="3" id="KW-0540">Nuclease</keyword>
<dbReference type="PROSITE" id="PS50164">
    <property type="entry name" value="GIY_YIG"/>
    <property type="match status" value="1"/>
</dbReference>
<evidence type="ECO:0000313" key="3">
    <source>
        <dbReference type="EMBL" id="SEP11302.1"/>
    </source>
</evidence>
<dbReference type="STRING" id="112903.SAMN04490178_110114"/>
<dbReference type="OrthoDB" id="9807770at2"/>
<dbReference type="AlphaFoldDB" id="A0A1H8V750"/>
<evidence type="ECO:0000259" key="2">
    <source>
        <dbReference type="PROSITE" id="PS50164"/>
    </source>
</evidence>
<name>A0A1H8V750_9FIRM</name>
<evidence type="ECO:0000313" key="4">
    <source>
        <dbReference type="Proteomes" id="UP000198847"/>
    </source>
</evidence>
<dbReference type="InterPro" id="IPR000305">
    <property type="entry name" value="GIY-YIG_endonuc"/>
</dbReference>
<feature type="domain" description="GIY-YIG" evidence="2">
    <location>
        <begin position="1"/>
        <end position="75"/>
    </location>
</feature>
<keyword evidence="3" id="KW-0255">Endonuclease</keyword>
<dbReference type="EMBL" id="FODY01000010">
    <property type="protein sequence ID" value="SEP11302.1"/>
    <property type="molecule type" value="Genomic_DNA"/>
</dbReference>
<sequence>MAFTYILECADGTFYTGWTVDLTARLAAHNAGTASKYTRCRLPVRLAYFEEFTEKTDARKREVAIKRLSRREKEYLIVIKKTESCENKE</sequence>
<protein>
    <submittedName>
        <fullName evidence="3">Putative endonuclease</fullName>
    </submittedName>
</protein>
<dbReference type="Gene3D" id="3.40.1440.10">
    <property type="entry name" value="GIY-YIG endonuclease"/>
    <property type="match status" value="1"/>
</dbReference>
<comment type="similarity">
    <text evidence="1">Belongs to the UPF0213 family.</text>
</comment>
<proteinExistence type="inferred from homology"/>
<organism evidence="3 4">
    <name type="scientific">Propionispora vibrioides</name>
    <dbReference type="NCBI Taxonomy" id="112903"/>
    <lineage>
        <taxon>Bacteria</taxon>
        <taxon>Bacillati</taxon>
        <taxon>Bacillota</taxon>
        <taxon>Negativicutes</taxon>
        <taxon>Selenomonadales</taxon>
        <taxon>Sporomusaceae</taxon>
        <taxon>Propionispora</taxon>
    </lineage>
</organism>
<dbReference type="RefSeq" id="WP_091746615.1">
    <property type="nucleotide sequence ID" value="NZ_FODY01000010.1"/>
</dbReference>
<dbReference type="PANTHER" id="PTHR34477">
    <property type="entry name" value="UPF0213 PROTEIN YHBQ"/>
    <property type="match status" value="1"/>
</dbReference>
<dbReference type="SUPFAM" id="SSF82771">
    <property type="entry name" value="GIY-YIG endonuclease"/>
    <property type="match status" value="1"/>
</dbReference>
<reference evidence="3 4" key="1">
    <citation type="submission" date="2016-10" db="EMBL/GenBank/DDBJ databases">
        <authorList>
            <person name="de Groot N.N."/>
        </authorList>
    </citation>
    <scope>NUCLEOTIDE SEQUENCE [LARGE SCALE GENOMIC DNA]</scope>
    <source>
        <strain evidence="3 4">DSM 13305</strain>
    </source>
</reference>
<dbReference type="PANTHER" id="PTHR34477:SF1">
    <property type="entry name" value="UPF0213 PROTEIN YHBQ"/>
    <property type="match status" value="1"/>
</dbReference>
<accession>A0A1H8V750</accession>
<evidence type="ECO:0000256" key="1">
    <source>
        <dbReference type="ARBA" id="ARBA00007435"/>
    </source>
</evidence>
<dbReference type="CDD" id="cd10456">
    <property type="entry name" value="GIY-YIG_UPF0213"/>
    <property type="match status" value="1"/>
</dbReference>